<feature type="compositionally biased region" description="Low complexity" evidence="1">
    <location>
        <begin position="48"/>
        <end position="61"/>
    </location>
</feature>
<name>A0A448WKB0_9PLAT</name>
<comment type="caution">
    <text evidence="2">The sequence shown here is derived from an EMBL/GenBank/DDBJ whole genome shotgun (WGS) entry which is preliminary data.</text>
</comment>
<dbReference type="AlphaFoldDB" id="A0A448WKB0"/>
<sequence>MTDESLAPFHRNRRRLPWKQRLHECSGKANRQLVKRNRPSSSGATKLRISSRNTSTRNGSRQGDQLQPPSSVDGGRCLFLYLYFHQGTRGQPEGDEWQFTFVTDPGYRRPGCRQKYM</sequence>
<evidence type="ECO:0000256" key="1">
    <source>
        <dbReference type="SAM" id="MobiDB-lite"/>
    </source>
</evidence>
<feature type="region of interest" description="Disordered" evidence="1">
    <location>
        <begin position="27"/>
        <end position="72"/>
    </location>
</feature>
<evidence type="ECO:0000313" key="2">
    <source>
        <dbReference type="EMBL" id="VEL13853.1"/>
    </source>
</evidence>
<dbReference type="EMBL" id="CAAALY010019163">
    <property type="protein sequence ID" value="VEL13853.1"/>
    <property type="molecule type" value="Genomic_DNA"/>
</dbReference>
<reference evidence="2" key="1">
    <citation type="submission" date="2018-11" db="EMBL/GenBank/DDBJ databases">
        <authorList>
            <consortium name="Pathogen Informatics"/>
        </authorList>
    </citation>
    <scope>NUCLEOTIDE SEQUENCE</scope>
</reference>
<keyword evidence="3" id="KW-1185">Reference proteome</keyword>
<gene>
    <name evidence="2" type="ORF">PXEA_LOCUS7293</name>
</gene>
<accession>A0A448WKB0</accession>
<protein>
    <submittedName>
        <fullName evidence="2">Uncharacterized protein</fullName>
    </submittedName>
</protein>
<proteinExistence type="predicted"/>
<dbReference type="Proteomes" id="UP000784294">
    <property type="component" value="Unassembled WGS sequence"/>
</dbReference>
<organism evidence="2 3">
    <name type="scientific">Protopolystoma xenopodis</name>
    <dbReference type="NCBI Taxonomy" id="117903"/>
    <lineage>
        <taxon>Eukaryota</taxon>
        <taxon>Metazoa</taxon>
        <taxon>Spiralia</taxon>
        <taxon>Lophotrochozoa</taxon>
        <taxon>Platyhelminthes</taxon>
        <taxon>Monogenea</taxon>
        <taxon>Polyopisthocotylea</taxon>
        <taxon>Polystomatidea</taxon>
        <taxon>Polystomatidae</taxon>
        <taxon>Protopolystoma</taxon>
    </lineage>
</organism>
<evidence type="ECO:0000313" key="3">
    <source>
        <dbReference type="Proteomes" id="UP000784294"/>
    </source>
</evidence>